<evidence type="ECO:0000313" key="4">
    <source>
        <dbReference type="Proteomes" id="UP000295632"/>
    </source>
</evidence>
<keyword evidence="1" id="KW-0472">Membrane</keyword>
<evidence type="ECO:0000259" key="2">
    <source>
        <dbReference type="Pfam" id="PF09992"/>
    </source>
</evidence>
<dbReference type="Proteomes" id="UP000295632">
    <property type="component" value="Unassembled WGS sequence"/>
</dbReference>
<keyword evidence="1" id="KW-0812">Transmembrane</keyword>
<proteinExistence type="predicted"/>
<name>A0A4R6U9F5_9BACI</name>
<feature type="domain" description="Phosphodiester glycosidase" evidence="2">
    <location>
        <begin position="180"/>
        <end position="357"/>
    </location>
</feature>
<dbReference type="OrthoDB" id="9809781at2"/>
<protein>
    <submittedName>
        <fullName evidence="3">Exopolysaccharide biosynthesis protein</fullName>
    </submittedName>
</protein>
<reference evidence="3 4" key="1">
    <citation type="submission" date="2019-03" db="EMBL/GenBank/DDBJ databases">
        <title>Genomic Encyclopedia of Type Strains, Phase IV (KMG-IV): sequencing the most valuable type-strain genomes for metagenomic binning, comparative biology and taxonomic classification.</title>
        <authorList>
            <person name="Goeker M."/>
        </authorList>
    </citation>
    <scope>NUCLEOTIDE SEQUENCE [LARGE SCALE GENOMIC DNA]</scope>
    <source>
        <strain evidence="3 4">DSM 28697</strain>
    </source>
</reference>
<dbReference type="PANTHER" id="PTHR40446:SF2">
    <property type="entry name" value="N-ACETYLGLUCOSAMINE-1-PHOSPHODIESTER ALPHA-N-ACETYLGLUCOSAMINIDASE"/>
    <property type="match status" value="1"/>
</dbReference>
<dbReference type="EMBL" id="SNYJ01000003">
    <property type="protein sequence ID" value="TDQ41459.1"/>
    <property type="molecule type" value="Genomic_DNA"/>
</dbReference>
<evidence type="ECO:0000313" key="3">
    <source>
        <dbReference type="EMBL" id="TDQ41459.1"/>
    </source>
</evidence>
<organism evidence="3 4">
    <name type="scientific">Aureibacillus halotolerans</name>
    <dbReference type="NCBI Taxonomy" id="1508390"/>
    <lineage>
        <taxon>Bacteria</taxon>
        <taxon>Bacillati</taxon>
        <taxon>Bacillota</taxon>
        <taxon>Bacilli</taxon>
        <taxon>Bacillales</taxon>
        <taxon>Bacillaceae</taxon>
        <taxon>Aureibacillus</taxon>
    </lineage>
</organism>
<feature type="transmembrane region" description="Helical" evidence="1">
    <location>
        <begin position="7"/>
        <end position="25"/>
    </location>
</feature>
<evidence type="ECO:0000256" key="1">
    <source>
        <dbReference type="SAM" id="Phobius"/>
    </source>
</evidence>
<keyword evidence="4" id="KW-1185">Reference proteome</keyword>
<gene>
    <name evidence="3" type="ORF">EV213_10336</name>
</gene>
<comment type="caution">
    <text evidence="3">The sequence shown here is derived from an EMBL/GenBank/DDBJ whole genome shotgun (WGS) entry which is preliminary data.</text>
</comment>
<accession>A0A4R6U9F5</accession>
<dbReference type="RefSeq" id="WP_133579337.1">
    <property type="nucleotide sequence ID" value="NZ_SNYJ01000003.1"/>
</dbReference>
<dbReference type="Pfam" id="PF09992">
    <property type="entry name" value="NAGPA"/>
    <property type="match status" value="1"/>
</dbReference>
<dbReference type="InterPro" id="IPR018711">
    <property type="entry name" value="NAGPA"/>
</dbReference>
<keyword evidence="1" id="KW-1133">Transmembrane helix</keyword>
<sequence>MGRKLHIWSLFTIAPIAGFLVYLFWQSPEETIAWNQYLTMETETVSAASTSVLNAVEETNTNIGIFEKTLANVNKAIAKEKTYYTQQQEKIASLTTTSQAQMTTSDKVLEQILSNLLGDPISQKSGDRSTIKVYSLQGAGYQGYMAKVSIHSSNALHVSLAHDKVKSSGETTSAAAKRKGATLAVNAGGFWHTGDGDIAPLGITVIDGQIVTMYDDAKKLSVVGFNKQGHLVGGNFTTQAEIKQNNILQAASFTPTLLANGQKLAIPAKWSGQREPRTIIGNFSNGDLLFIVIDGRQAGYSSGVTLEEVQDKLLSFQVKDAFTLDGGGSSSFYYNGKVLNRPSGGQERKVSSHILIYP</sequence>
<dbReference type="AlphaFoldDB" id="A0A4R6U9F5"/>
<dbReference type="PANTHER" id="PTHR40446">
    <property type="entry name" value="N-ACETYLGLUCOSAMINE-1-PHOSPHODIESTER ALPHA-N-ACETYLGLUCOSAMINIDASE"/>
    <property type="match status" value="1"/>
</dbReference>